<dbReference type="KEGG" id="nai:NECAME_09500"/>
<sequence>MGGLGDVNLRSGKSILKGASETIMINGEAKPLSELSAQEALEALIGPGKSIKGKKRRSAANNRVSISAGLIPESATRMSLTGDGKMRFKFRKADARGCLSGISEYPKYLEHVMEAHKQWAQETAALPYCGRLLDIEASVWQTAYESSHLPFISKESVGFRIRETDDKSGHEKVPETCERLRVFSSTELKREIYDHVTIAYCGGPINTISIAPNTMPGNEEVVAIVAYPCDTSLVGKDMMKTSSYIQFWMHKCKGLR</sequence>
<reference evidence="2" key="1">
    <citation type="journal article" date="2014" name="Nat. Genet.">
        <title>Genome of the human hookworm Necator americanus.</title>
        <authorList>
            <person name="Tang Y.T."/>
            <person name="Gao X."/>
            <person name="Rosa B.A."/>
            <person name="Abubucker S."/>
            <person name="Hallsworth-Pepin K."/>
            <person name="Martin J."/>
            <person name="Tyagi R."/>
            <person name="Heizer E."/>
            <person name="Zhang X."/>
            <person name="Bhonagiri-Palsikar V."/>
            <person name="Minx P."/>
            <person name="Warren W.C."/>
            <person name="Wang Q."/>
            <person name="Zhan B."/>
            <person name="Hotez P.J."/>
            <person name="Sternberg P.W."/>
            <person name="Dougall A."/>
            <person name="Gaze S.T."/>
            <person name="Mulvenna J."/>
            <person name="Sotillo J."/>
            <person name="Ranganathan S."/>
            <person name="Rabelo E.M."/>
            <person name="Wilson R.K."/>
            <person name="Felgner P.L."/>
            <person name="Bethony J."/>
            <person name="Hawdon J.M."/>
            <person name="Gasser R.B."/>
            <person name="Loukas A."/>
            <person name="Mitreva M."/>
        </authorList>
    </citation>
    <scope>NUCLEOTIDE SEQUENCE [LARGE SCALE GENOMIC DNA]</scope>
</reference>
<dbReference type="OrthoDB" id="3535323at2759"/>
<evidence type="ECO:0000313" key="2">
    <source>
        <dbReference type="Proteomes" id="UP000053676"/>
    </source>
</evidence>
<dbReference type="AlphaFoldDB" id="W2TEB6"/>
<gene>
    <name evidence="1" type="ORF">NECAME_09500</name>
</gene>
<evidence type="ECO:0000313" key="1">
    <source>
        <dbReference type="EMBL" id="ETN79929.1"/>
    </source>
</evidence>
<dbReference type="GeneID" id="25349529"/>
<organism evidence="1 2">
    <name type="scientific">Necator americanus</name>
    <name type="common">Human hookworm</name>
    <dbReference type="NCBI Taxonomy" id="51031"/>
    <lineage>
        <taxon>Eukaryota</taxon>
        <taxon>Metazoa</taxon>
        <taxon>Ecdysozoa</taxon>
        <taxon>Nematoda</taxon>
        <taxon>Chromadorea</taxon>
        <taxon>Rhabditida</taxon>
        <taxon>Rhabditina</taxon>
        <taxon>Rhabditomorpha</taxon>
        <taxon>Strongyloidea</taxon>
        <taxon>Ancylostomatidae</taxon>
        <taxon>Bunostominae</taxon>
        <taxon>Necator</taxon>
    </lineage>
</organism>
<proteinExistence type="predicted"/>
<protein>
    <submittedName>
        <fullName evidence="1">Uncharacterized protein</fullName>
    </submittedName>
</protein>
<accession>W2TEB6</accession>
<keyword evidence="2" id="KW-1185">Reference proteome</keyword>
<dbReference type="Proteomes" id="UP000053676">
    <property type="component" value="Unassembled WGS sequence"/>
</dbReference>
<dbReference type="EMBL" id="KI659280">
    <property type="protein sequence ID" value="ETN79929.1"/>
    <property type="molecule type" value="Genomic_DNA"/>
</dbReference>
<name>W2TEB6_NECAM</name>
<dbReference type="CTD" id="25349529"/>